<accession>F9UD51</accession>
<keyword evidence="3" id="KW-1185">Reference proteome</keyword>
<dbReference type="Proteomes" id="UP000005459">
    <property type="component" value="Unassembled WGS sequence"/>
</dbReference>
<keyword evidence="1" id="KW-0732">Signal</keyword>
<dbReference type="RefSeq" id="WP_007193726.1">
    <property type="nucleotide sequence ID" value="NZ_AFWV01000009.1"/>
</dbReference>
<evidence type="ECO:0000313" key="3">
    <source>
        <dbReference type="Proteomes" id="UP000005459"/>
    </source>
</evidence>
<organism evidence="2 3">
    <name type="scientific">Thiocapsa marina 5811</name>
    <dbReference type="NCBI Taxonomy" id="768671"/>
    <lineage>
        <taxon>Bacteria</taxon>
        <taxon>Pseudomonadati</taxon>
        <taxon>Pseudomonadota</taxon>
        <taxon>Gammaproteobacteria</taxon>
        <taxon>Chromatiales</taxon>
        <taxon>Chromatiaceae</taxon>
        <taxon>Thiocapsa</taxon>
    </lineage>
</organism>
<proteinExistence type="predicted"/>
<dbReference type="OrthoDB" id="5772085at2"/>
<reference evidence="2 3" key="1">
    <citation type="submission" date="2011-06" db="EMBL/GenBank/DDBJ databases">
        <title>The draft genome of Thiocapsa marina 5811.</title>
        <authorList>
            <consortium name="US DOE Joint Genome Institute (JGI-PGF)"/>
            <person name="Lucas S."/>
            <person name="Han J."/>
            <person name="Cheng J.-F."/>
            <person name="Goodwin L."/>
            <person name="Pitluck S."/>
            <person name="Peters L."/>
            <person name="Land M.L."/>
            <person name="Hauser L."/>
            <person name="Vogl K."/>
            <person name="Liu Z."/>
            <person name="Imhoff J."/>
            <person name="Thiel V."/>
            <person name="Frigaard N.-U."/>
            <person name="Bryant D."/>
            <person name="Woyke T.J."/>
        </authorList>
    </citation>
    <scope>NUCLEOTIDE SEQUENCE [LARGE SCALE GENOMIC DNA]</scope>
    <source>
        <strain evidence="2 3">5811</strain>
    </source>
</reference>
<dbReference type="EMBL" id="AFWV01000009">
    <property type="protein sequence ID" value="EGV17795.1"/>
    <property type="molecule type" value="Genomic_DNA"/>
</dbReference>
<name>F9UD51_9GAMM</name>
<feature type="chain" id="PRO_5003394311" evidence="1">
    <location>
        <begin position="27"/>
        <end position="100"/>
    </location>
</feature>
<dbReference type="STRING" id="768671.ThimaDRAFT_2854"/>
<evidence type="ECO:0000313" key="2">
    <source>
        <dbReference type="EMBL" id="EGV17795.1"/>
    </source>
</evidence>
<feature type="signal peptide" evidence="1">
    <location>
        <begin position="1"/>
        <end position="26"/>
    </location>
</feature>
<gene>
    <name evidence="2" type="ORF">ThimaDRAFT_2854</name>
</gene>
<dbReference type="AlphaFoldDB" id="F9UD51"/>
<evidence type="ECO:0000256" key="1">
    <source>
        <dbReference type="SAM" id="SignalP"/>
    </source>
</evidence>
<sequence length="100" mass="11693">MNIKPLALLILSAVGFAILAHTPATSQAREHSRWEGRDGREWRCDRARPCQRYDRRDRHERRTTITAPEYGGHAIRGYVPPRSVILNPPEPRYRRYGESR</sequence>
<protein>
    <submittedName>
        <fullName evidence="2">Uncharacterized protein</fullName>
    </submittedName>
</protein>